<gene>
    <name evidence="1" type="ORF">PRIP_15062</name>
</gene>
<evidence type="ECO:0000313" key="2">
    <source>
        <dbReference type="Proteomes" id="UP000019248"/>
    </source>
</evidence>
<name>W7CT85_9LIST</name>
<dbReference type="AlphaFoldDB" id="W7CT85"/>
<dbReference type="Proteomes" id="UP000019248">
    <property type="component" value="Unassembled WGS sequence"/>
</dbReference>
<proteinExistence type="predicted"/>
<dbReference type="EMBL" id="AODL01000031">
    <property type="protein sequence ID" value="EUJ42864.1"/>
    <property type="molecule type" value="Genomic_DNA"/>
</dbReference>
<reference evidence="1 2" key="1">
    <citation type="journal article" date="2014" name="Int. J. Syst. Evol. Microbiol.">
        <title>Listeria floridensis sp. nov., Listeria aquatica sp. nov., Listeria cornellensis sp. nov., Listeria riparia sp. nov. and Listeria grandensis sp. nov., from agricultural and natural environments.</title>
        <authorList>
            <person name="den Bakker H.C."/>
            <person name="Warchocki S."/>
            <person name="Wright E.M."/>
            <person name="Allred A.F."/>
            <person name="Ahlstrom C."/>
            <person name="Manuel C.S."/>
            <person name="Stasiewicz M.J."/>
            <person name="Burrell A."/>
            <person name="Roof S."/>
            <person name="Strawn L."/>
            <person name="Fortes E.D."/>
            <person name="Nightingale K.K."/>
            <person name="Kephart D."/>
            <person name="Wiedmann M."/>
        </authorList>
    </citation>
    <scope>NUCLEOTIDE SEQUENCE [LARGE SCALE GENOMIC DNA]</scope>
    <source>
        <strain evidence="1 2">FSL S10-1204</strain>
    </source>
</reference>
<dbReference type="RefSeq" id="WP_036101875.1">
    <property type="nucleotide sequence ID" value="NZ_AODL01000031.1"/>
</dbReference>
<organism evidence="1 2">
    <name type="scientific">Listeria riparia FSL S10-1204</name>
    <dbReference type="NCBI Taxonomy" id="1265816"/>
    <lineage>
        <taxon>Bacteria</taxon>
        <taxon>Bacillati</taxon>
        <taxon>Bacillota</taxon>
        <taxon>Bacilli</taxon>
        <taxon>Bacillales</taxon>
        <taxon>Listeriaceae</taxon>
        <taxon>Listeria</taxon>
    </lineage>
</organism>
<dbReference type="PATRIC" id="fig|1265816.5.peg.2974"/>
<sequence>MQYKNKEVHICFSKHENEALRIDIVSEAFEQLETCTIATEAHNGYQDQKGLSEAENRQYRVRHLLNLIVGINLKNPEAIVFLQEQGIIEVGMAYCDKDLGVGYYYLTEDAIDQKADIVDEDAAYDDYYNQKVRDYFQHTKKSAYKAADEQRKLEGIKKDLQFIQFPLHLLQGSKKEQAVQKLLYFRKKVKIG</sequence>
<protein>
    <submittedName>
        <fullName evidence="1">Uncharacterized protein</fullName>
    </submittedName>
</protein>
<accession>W7CT85</accession>
<evidence type="ECO:0000313" key="1">
    <source>
        <dbReference type="EMBL" id="EUJ42864.1"/>
    </source>
</evidence>
<comment type="caution">
    <text evidence="1">The sequence shown here is derived from an EMBL/GenBank/DDBJ whole genome shotgun (WGS) entry which is preliminary data.</text>
</comment>
<keyword evidence="2" id="KW-1185">Reference proteome</keyword>